<evidence type="ECO:0000256" key="1">
    <source>
        <dbReference type="SAM" id="MobiDB-lite"/>
    </source>
</evidence>
<feature type="region of interest" description="Disordered" evidence="1">
    <location>
        <begin position="245"/>
        <end position="264"/>
    </location>
</feature>
<dbReference type="InterPro" id="IPR029472">
    <property type="entry name" value="Copia-like_N"/>
</dbReference>
<feature type="domain" description="Retrotransposon Copia-like N-terminal" evidence="2">
    <location>
        <begin position="33"/>
        <end position="71"/>
    </location>
</feature>
<name>A0A2N9IXT9_FAGSY</name>
<protein>
    <recommendedName>
        <fullName evidence="2">Retrotransposon Copia-like N-terminal domain-containing protein</fullName>
    </recommendedName>
</protein>
<organism evidence="3">
    <name type="scientific">Fagus sylvatica</name>
    <name type="common">Beechnut</name>
    <dbReference type="NCBI Taxonomy" id="28930"/>
    <lineage>
        <taxon>Eukaryota</taxon>
        <taxon>Viridiplantae</taxon>
        <taxon>Streptophyta</taxon>
        <taxon>Embryophyta</taxon>
        <taxon>Tracheophyta</taxon>
        <taxon>Spermatophyta</taxon>
        <taxon>Magnoliopsida</taxon>
        <taxon>eudicotyledons</taxon>
        <taxon>Gunneridae</taxon>
        <taxon>Pentapetalae</taxon>
        <taxon>rosids</taxon>
        <taxon>fabids</taxon>
        <taxon>Fagales</taxon>
        <taxon>Fagaceae</taxon>
        <taxon>Fagus</taxon>
    </lineage>
</organism>
<sequence length="395" mass="43518">MTSSLASSSSSSSSTLSAPSQTTSHHSLTPIQHLITIKLNRDNYLLWKAQIVPYLKGQHLFGFIDGSQTAPSSFLPLTSTEISEPTLNPAFLAWQSQDQMILSALISSLSEKILTYVVKCTTSREVWTTLERMFIAQSRAHSMSLHYQLATLRKGDNSIADYYHRFTTLIDTLAAVDQPLPHHEALSFILAGLGSDYDALVTFVSTQLTPIALEDLYGHLLSHELRLSHNQPSVDLSTASANFVNKNSSNRGGRGGRTFNNFSASRGRNQFFNQRGMGRGRHNSSQSSNRTFCQVCQKLGHAALQCYHRFDNTYQYDNSPQMQALLATPQQTTDPNWYPDSSATHHVTSDLANLNIHAKECQGSKQIHVGSGFETSTVARAESCPSVDTGGKSDL</sequence>
<dbReference type="Pfam" id="PF14223">
    <property type="entry name" value="Retrotran_gag_2"/>
    <property type="match status" value="1"/>
</dbReference>
<gene>
    <name evidence="3" type="ORF">FSB_LOCUS56986</name>
</gene>
<dbReference type="AlphaFoldDB" id="A0A2N9IXT9"/>
<accession>A0A2N9IXT9</accession>
<proteinExistence type="predicted"/>
<reference evidence="3" key="1">
    <citation type="submission" date="2018-02" db="EMBL/GenBank/DDBJ databases">
        <authorList>
            <person name="Cohen D.B."/>
            <person name="Kent A.D."/>
        </authorList>
    </citation>
    <scope>NUCLEOTIDE SEQUENCE</scope>
</reference>
<evidence type="ECO:0000259" key="2">
    <source>
        <dbReference type="Pfam" id="PF14244"/>
    </source>
</evidence>
<dbReference type="Pfam" id="PF14244">
    <property type="entry name" value="Retrotran_gag_3"/>
    <property type="match status" value="1"/>
</dbReference>
<feature type="region of interest" description="Disordered" evidence="1">
    <location>
        <begin position="1"/>
        <end position="24"/>
    </location>
</feature>
<evidence type="ECO:0000313" key="3">
    <source>
        <dbReference type="EMBL" id="SPD29104.1"/>
    </source>
</evidence>
<dbReference type="PANTHER" id="PTHR47481">
    <property type="match status" value="1"/>
</dbReference>
<dbReference type="PANTHER" id="PTHR47481:SF10">
    <property type="entry name" value="COPIA-LIKE POLYPROTEIN_RETROTRANSPOSON"/>
    <property type="match status" value="1"/>
</dbReference>
<dbReference type="EMBL" id="OIVN01006259">
    <property type="protein sequence ID" value="SPD29104.1"/>
    <property type="molecule type" value="Genomic_DNA"/>
</dbReference>
<feature type="compositionally biased region" description="Low complexity" evidence="1">
    <location>
        <begin position="247"/>
        <end position="263"/>
    </location>
</feature>